<evidence type="ECO:0000256" key="1">
    <source>
        <dbReference type="ARBA" id="ARBA00009477"/>
    </source>
</evidence>
<accession>A0ABW5YI42</accession>
<dbReference type="Gene3D" id="2.40.420.20">
    <property type="match status" value="1"/>
</dbReference>
<keyword evidence="5" id="KW-1185">Reference proteome</keyword>
<dbReference type="PROSITE" id="PS51257">
    <property type="entry name" value="PROKAR_LIPOPROTEIN"/>
    <property type="match status" value="1"/>
</dbReference>
<evidence type="ECO:0000259" key="3">
    <source>
        <dbReference type="Pfam" id="PF25973"/>
    </source>
</evidence>
<feature type="domain" description="CzcB-like barrel-sandwich hybrid" evidence="3">
    <location>
        <begin position="75"/>
        <end position="220"/>
    </location>
</feature>
<reference evidence="5" key="1">
    <citation type="journal article" date="2019" name="Int. J. Syst. Evol. Microbiol.">
        <title>The Global Catalogue of Microorganisms (GCM) 10K type strain sequencing project: providing services to taxonomists for standard genome sequencing and annotation.</title>
        <authorList>
            <consortium name="The Broad Institute Genomics Platform"/>
            <consortium name="The Broad Institute Genome Sequencing Center for Infectious Disease"/>
            <person name="Wu L."/>
            <person name="Ma J."/>
        </authorList>
    </citation>
    <scope>NUCLEOTIDE SEQUENCE [LARGE SCALE GENOMIC DNA]</scope>
    <source>
        <strain evidence="5">KCTC 22671</strain>
    </source>
</reference>
<dbReference type="Pfam" id="PF25973">
    <property type="entry name" value="BSH_CzcB"/>
    <property type="match status" value="1"/>
</dbReference>
<dbReference type="Proteomes" id="UP001597534">
    <property type="component" value="Unassembled WGS sequence"/>
</dbReference>
<dbReference type="SUPFAM" id="SSF111369">
    <property type="entry name" value="HlyD-like secretion proteins"/>
    <property type="match status" value="1"/>
</dbReference>
<dbReference type="NCBIfam" id="TIGR01730">
    <property type="entry name" value="RND_mfp"/>
    <property type="match status" value="1"/>
</dbReference>
<dbReference type="EMBL" id="JBHUPC010000006">
    <property type="protein sequence ID" value="MFD2890673.1"/>
    <property type="molecule type" value="Genomic_DNA"/>
</dbReference>
<name>A0ABW5YI42_9FLAO</name>
<dbReference type="PANTHER" id="PTHR30097:SF4">
    <property type="entry name" value="SLR6042 PROTEIN"/>
    <property type="match status" value="1"/>
</dbReference>
<comment type="caution">
    <text evidence="4">The sequence shown here is derived from an EMBL/GenBank/DDBJ whole genome shotgun (WGS) entry which is preliminary data.</text>
</comment>
<dbReference type="RefSeq" id="WP_379810144.1">
    <property type="nucleotide sequence ID" value="NZ_JBHUPC010000006.1"/>
</dbReference>
<proteinExistence type="inferred from homology"/>
<keyword evidence="2" id="KW-0813">Transport</keyword>
<dbReference type="InterPro" id="IPR006143">
    <property type="entry name" value="RND_pump_MFP"/>
</dbReference>
<dbReference type="Gene3D" id="2.40.30.170">
    <property type="match status" value="1"/>
</dbReference>
<comment type="similarity">
    <text evidence="1">Belongs to the membrane fusion protein (MFP) (TC 8.A.1) family.</text>
</comment>
<protein>
    <submittedName>
        <fullName evidence="4">Efflux RND transporter periplasmic adaptor subunit</fullName>
    </submittedName>
</protein>
<gene>
    <name evidence="4" type="ORF">ACFS5J_01410</name>
</gene>
<evidence type="ECO:0000256" key="2">
    <source>
        <dbReference type="ARBA" id="ARBA00022448"/>
    </source>
</evidence>
<evidence type="ECO:0000313" key="4">
    <source>
        <dbReference type="EMBL" id="MFD2890673.1"/>
    </source>
</evidence>
<dbReference type="InterPro" id="IPR051909">
    <property type="entry name" value="MFP_Cation_Efflux"/>
</dbReference>
<dbReference type="InterPro" id="IPR058647">
    <property type="entry name" value="BSH_CzcB-like"/>
</dbReference>
<dbReference type="Gene3D" id="2.40.50.100">
    <property type="match status" value="1"/>
</dbReference>
<sequence length="370" mass="41166">MNKILYTFSLLFLFVSCKETSAEEPLNENESSNVITISKEQFETSKIQIGSLIEQDFDVVLNVTGKIDVPAKDKANITAVLGGYIKKSFVMIGDNIKKGQAIAIIENTEFVDIQRDYLEVSEQLKYLKSEYLRQKALFDENITSQKNYLKAESEYKKNLGSYNSLRTKLQLININPDAVRGGNLTSSITIYSPIDGVVVKTNASLGAYIAPENTIVEIVDNRNLHLSLAVFEKDILNVFKGQEIQFSIGDNATKSYTSKIEIVGKAINEEDRSISVFGKLTDDLKEKLIVGMFVNASILQSNKKAMALPKNAVISENDKKFVLLLQKKSNTVYTFKKVAVKTGVESDNFIEIIPNSLVNNTAELLTNGTL</sequence>
<dbReference type="PANTHER" id="PTHR30097">
    <property type="entry name" value="CATION EFFLUX SYSTEM PROTEIN CUSB"/>
    <property type="match status" value="1"/>
</dbReference>
<organism evidence="4 5">
    <name type="scientific">Flavobacterium chuncheonense</name>
    <dbReference type="NCBI Taxonomy" id="2026653"/>
    <lineage>
        <taxon>Bacteria</taxon>
        <taxon>Pseudomonadati</taxon>
        <taxon>Bacteroidota</taxon>
        <taxon>Flavobacteriia</taxon>
        <taxon>Flavobacteriales</taxon>
        <taxon>Flavobacteriaceae</taxon>
        <taxon>Flavobacterium</taxon>
    </lineage>
</organism>
<dbReference type="Gene3D" id="1.10.287.470">
    <property type="entry name" value="Helix hairpin bin"/>
    <property type="match status" value="1"/>
</dbReference>
<evidence type="ECO:0000313" key="5">
    <source>
        <dbReference type="Proteomes" id="UP001597534"/>
    </source>
</evidence>